<dbReference type="AlphaFoldDB" id="A0A8A3NZ14"/>
<dbReference type="EMBL" id="CP063405">
    <property type="protein sequence ID" value="QSZ29340.1"/>
    <property type="molecule type" value="Genomic_DNA"/>
</dbReference>
<sequence length="287" mass="31855">MSTQRLALVNRTTGLLEVLTPTEYLDRGNALHCAIHAAVNAQPQVDVASPNWHDRYMNRADYPEKPEELFPGGVPELLTHPTLHIDQYLSSDWSIHSFYSRGFFAQPGNGSPYDADNGIGNVVDTLASARARTMIVLNQGAEPDVDVDMPGRNPPPRLNCSELIYQAWRDSCRRASARNWPRYLRCLKFVVVAQIVNRGTYYTIQDVLRMRGLSGNAMYAAAGEAFSASGKDGRAFRMLLGTVNGRPIARMCADHAESLGGKRVVKIHVWHDMPGRRGMSALVFELA</sequence>
<evidence type="ECO:0000313" key="2">
    <source>
        <dbReference type="Proteomes" id="UP000672032"/>
    </source>
</evidence>
<dbReference type="Proteomes" id="UP000672032">
    <property type="component" value="Chromosome 1"/>
</dbReference>
<dbReference type="OrthoDB" id="3495520at2759"/>
<evidence type="ECO:0000313" key="1">
    <source>
        <dbReference type="EMBL" id="QSZ29340.1"/>
    </source>
</evidence>
<reference evidence="1" key="1">
    <citation type="submission" date="2020-10" db="EMBL/GenBank/DDBJ databases">
        <title>Genome Sequence of Monilinia vaccinii-corymbosi Sheds Light on Mummy Berry Disease Infection of Blueberry and Mating Type.</title>
        <authorList>
            <person name="Yow A.G."/>
            <person name="Zhang Y."/>
            <person name="Bansal K."/>
            <person name="Eacker S.M."/>
            <person name="Sullivan S."/>
            <person name="Liachko I."/>
            <person name="Cubeta M.A."/>
            <person name="Rollins J.A."/>
            <person name="Ashrafi H."/>
        </authorList>
    </citation>
    <scope>NUCLEOTIDE SEQUENCE</scope>
    <source>
        <strain evidence="1">RL-1</strain>
    </source>
</reference>
<accession>A0A8A3NZ14</accession>
<proteinExistence type="predicted"/>
<keyword evidence="2" id="KW-1185">Reference proteome</keyword>
<protein>
    <submittedName>
        <fullName evidence="1">Uncharacterized protein</fullName>
    </submittedName>
</protein>
<gene>
    <name evidence="1" type="ORF">DSL72_003854</name>
</gene>
<organism evidence="1 2">
    <name type="scientific">Monilinia vaccinii-corymbosi</name>
    <dbReference type="NCBI Taxonomy" id="61207"/>
    <lineage>
        <taxon>Eukaryota</taxon>
        <taxon>Fungi</taxon>
        <taxon>Dikarya</taxon>
        <taxon>Ascomycota</taxon>
        <taxon>Pezizomycotina</taxon>
        <taxon>Leotiomycetes</taxon>
        <taxon>Helotiales</taxon>
        <taxon>Sclerotiniaceae</taxon>
        <taxon>Monilinia</taxon>
    </lineage>
</organism>
<name>A0A8A3NZ14_9HELO</name>